<organism evidence="1 2">
    <name type="scientific">Hygrophoropsis aurantiaca</name>
    <dbReference type="NCBI Taxonomy" id="72124"/>
    <lineage>
        <taxon>Eukaryota</taxon>
        <taxon>Fungi</taxon>
        <taxon>Dikarya</taxon>
        <taxon>Basidiomycota</taxon>
        <taxon>Agaricomycotina</taxon>
        <taxon>Agaricomycetes</taxon>
        <taxon>Agaricomycetidae</taxon>
        <taxon>Boletales</taxon>
        <taxon>Coniophorineae</taxon>
        <taxon>Hygrophoropsidaceae</taxon>
        <taxon>Hygrophoropsis</taxon>
    </lineage>
</organism>
<keyword evidence="2" id="KW-1185">Reference proteome</keyword>
<evidence type="ECO:0000313" key="2">
    <source>
        <dbReference type="Proteomes" id="UP000790377"/>
    </source>
</evidence>
<dbReference type="Proteomes" id="UP000790377">
    <property type="component" value="Unassembled WGS sequence"/>
</dbReference>
<reference evidence="1" key="1">
    <citation type="journal article" date="2021" name="New Phytol.">
        <title>Evolutionary innovations through gain and loss of genes in the ectomycorrhizal Boletales.</title>
        <authorList>
            <person name="Wu G."/>
            <person name="Miyauchi S."/>
            <person name="Morin E."/>
            <person name="Kuo A."/>
            <person name="Drula E."/>
            <person name="Varga T."/>
            <person name="Kohler A."/>
            <person name="Feng B."/>
            <person name="Cao Y."/>
            <person name="Lipzen A."/>
            <person name="Daum C."/>
            <person name="Hundley H."/>
            <person name="Pangilinan J."/>
            <person name="Johnson J."/>
            <person name="Barry K."/>
            <person name="LaButti K."/>
            <person name="Ng V."/>
            <person name="Ahrendt S."/>
            <person name="Min B."/>
            <person name="Choi I.G."/>
            <person name="Park H."/>
            <person name="Plett J.M."/>
            <person name="Magnuson J."/>
            <person name="Spatafora J.W."/>
            <person name="Nagy L.G."/>
            <person name="Henrissat B."/>
            <person name="Grigoriev I.V."/>
            <person name="Yang Z.L."/>
            <person name="Xu J."/>
            <person name="Martin F.M."/>
        </authorList>
    </citation>
    <scope>NUCLEOTIDE SEQUENCE</scope>
    <source>
        <strain evidence="1">ATCC 28755</strain>
    </source>
</reference>
<sequence length="324" mass="34531">MSLPSTADPLLALRDATKSNTPITFVTSSDAPTESLANAAYILLGSSANGSEAKFSKSAPTRYSKLGAPHEFYTLEALYLAWALRALHGAEYMKQTREAGVAVGFVSVTERRGIVEWLEGQGAEDAGGRIAVIGVIGAQARGDEAKGENIAEFESIIPPGIPPPHSTAFALMLKSSTTKQQLSSTAATTTPSKTPSSAYPDIEVVRRIREQEVELKDRNTVLRGSKAGNFSALHTAYADKLKKMKESSKSHSSSGTNAYGVPNPSPSAGLGAGGVMQARKARKARINCQIMAEGAHLPEIRDVCWMDAEDDRHHFCDAGKSIRV</sequence>
<comment type="caution">
    <text evidence="1">The sequence shown here is derived from an EMBL/GenBank/DDBJ whole genome shotgun (WGS) entry which is preliminary data.</text>
</comment>
<evidence type="ECO:0000313" key="1">
    <source>
        <dbReference type="EMBL" id="KAH7908366.1"/>
    </source>
</evidence>
<dbReference type="EMBL" id="MU267827">
    <property type="protein sequence ID" value="KAH7908366.1"/>
    <property type="molecule type" value="Genomic_DNA"/>
</dbReference>
<name>A0ACB8A585_9AGAM</name>
<protein>
    <submittedName>
        <fullName evidence="1">Uncharacterized protein</fullName>
    </submittedName>
</protein>
<accession>A0ACB8A585</accession>
<gene>
    <name evidence="1" type="ORF">BJ138DRAFT_1103572</name>
</gene>
<proteinExistence type="predicted"/>